<feature type="chain" id="PRO_5044868194" description="Peptidase A1 domain-containing protein" evidence="9">
    <location>
        <begin position="26"/>
        <end position="439"/>
    </location>
</feature>
<dbReference type="PROSITE" id="PS51767">
    <property type="entry name" value="PEPTIDASE_A1"/>
    <property type="match status" value="1"/>
</dbReference>
<dbReference type="Pfam" id="PF14541">
    <property type="entry name" value="TAXi_C"/>
    <property type="match status" value="1"/>
</dbReference>
<dbReference type="PANTHER" id="PTHR47967:SF66">
    <property type="entry name" value="ASPARTIC PROTEINASE CDR1-RELATED"/>
    <property type="match status" value="1"/>
</dbReference>
<evidence type="ECO:0000256" key="5">
    <source>
        <dbReference type="ARBA" id="ARBA00022729"/>
    </source>
</evidence>
<dbReference type="GO" id="GO:0006508">
    <property type="term" value="P:proteolysis"/>
    <property type="evidence" value="ECO:0007669"/>
    <property type="project" value="UniProtKB-KW"/>
</dbReference>
<evidence type="ECO:0000256" key="7">
    <source>
        <dbReference type="ARBA" id="ARBA00022801"/>
    </source>
</evidence>
<dbReference type="FunFam" id="2.40.70.10:FF:000050">
    <property type="entry name" value="Aspartic proteinase CDR1"/>
    <property type="match status" value="1"/>
</dbReference>
<dbReference type="SUPFAM" id="SSF50630">
    <property type="entry name" value="Acid proteases"/>
    <property type="match status" value="1"/>
</dbReference>
<accession>A0ABD3KIC3</accession>
<keyword evidence="7" id="KW-0378">Hydrolase</keyword>
<reference evidence="11 12" key="1">
    <citation type="submission" date="2024-11" db="EMBL/GenBank/DDBJ databases">
        <title>Chromosome-level genome assembly of Eucalyptus globulus Labill. provides insights into its genome evolution.</title>
        <authorList>
            <person name="Li X."/>
        </authorList>
    </citation>
    <scope>NUCLEOTIDE SEQUENCE [LARGE SCALE GENOMIC DNA]</scope>
    <source>
        <strain evidence="11">CL2024</strain>
        <tissue evidence="11">Fresh tender leaves</tissue>
    </source>
</reference>
<evidence type="ECO:0000256" key="8">
    <source>
        <dbReference type="ARBA" id="ARBA00023180"/>
    </source>
</evidence>
<dbReference type="Gene3D" id="2.40.70.10">
    <property type="entry name" value="Acid Proteases"/>
    <property type="match status" value="2"/>
</dbReference>
<evidence type="ECO:0000256" key="2">
    <source>
        <dbReference type="ARBA" id="ARBA00007447"/>
    </source>
</evidence>
<comment type="subcellular location">
    <subcellularLocation>
        <location evidence="1">Secreted</location>
    </subcellularLocation>
</comment>
<dbReference type="FunFam" id="2.40.70.10:FF:000016">
    <property type="entry name" value="Probable aspartic protease At2g35615"/>
    <property type="match status" value="1"/>
</dbReference>
<keyword evidence="12" id="KW-1185">Reference proteome</keyword>
<dbReference type="InterPro" id="IPR001969">
    <property type="entry name" value="Aspartic_peptidase_AS"/>
</dbReference>
<evidence type="ECO:0000256" key="6">
    <source>
        <dbReference type="ARBA" id="ARBA00022750"/>
    </source>
</evidence>
<dbReference type="GO" id="GO:0004190">
    <property type="term" value="F:aspartic-type endopeptidase activity"/>
    <property type="evidence" value="ECO:0007669"/>
    <property type="project" value="UniProtKB-KW"/>
</dbReference>
<dbReference type="InterPro" id="IPR021109">
    <property type="entry name" value="Peptidase_aspartic_dom_sf"/>
</dbReference>
<evidence type="ECO:0000256" key="1">
    <source>
        <dbReference type="ARBA" id="ARBA00004613"/>
    </source>
</evidence>
<dbReference type="InterPro" id="IPR051708">
    <property type="entry name" value="Plant_Aspart_Prot_A1"/>
</dbReference>
<evidence type="ECO:0000256" key="4">
    <source>
        <dbReference type="ARBA" id="ARBA00022670"/>
    </source>
</evidence>
<dbReference type="InterPro" id="IPR033121">
    <property type="entry name" value="PEPTIDASE_A1"/>
</dbReference>
<comment type="caution">
    <text evidence="11">The sequence shown here is derived from an EMBL/GenBank/DDBJ whole genome shotgun (WGS) entry which is preliminary data.</text>
</comment>
<dbReference type="EMBL" id="JBJKBG010000005">
    <property type="protein sequence ID" value="KAL3739113.1"/>
    <property type="molecule type" value="Genomic_DNA"/>
</dbReference>
<evidence type="ECO:0000313" key="11">
    <source>
        <dbReference type="EMBL" id="KAL3739113.1"/>
    </source>
</evidence>
<keyword evidence="6" id="KW-0064">Aspartyl protease</keyword>
<keyword evidence="8" id="KW-0325">Glycoprotein</keyword>
<proteinExistence type="inferred from homology"/>
<feature type="domain" description="Peptidase A1" evidence="10">
    <location>
        <begin position="93"/>
        <end position="432"/>
    </location>
</feature>
<dbReference type="Proteomes" id="UP001634007">
    <property type="component" value="Unassembled WGS sequence"/>
</dbReference>
<protein>
    <recommendedName>
        <fullName evidence="10">Peptidase A1 domain-containing protein</fullName>
    </recommendedName>
</protein>
<dbReference type="Pfam" id="PF14543">
    <property type="entry name" value="TAXi_N"/>
    <property type="match status" value="1"/>
</dbReference>
<dbReference type="PROSITE" id="PS00141">
    <property type="entry name" value="ASP_PROTEASE"/>
    <property type="match status" value="1"/>
</dbReference>
<feature type="signal peptide" evidence="9">
    <location>
        <begin position="1"/>
        <end position="25"/>
    </location>
</feature>
<keyword evidence="3" id="KW-0964">Secreted</keyword>
<evidence type="ECO:0000256" key="9">
    <source>
        <dbReference type="SAM" id="SignalP"/>
    </source>
</evidence>
<dbReference type="AlphaFoldDB" id="A0ABD3KIC3"/>
<organism evidence="11 12">
    <name type="scientific">Eucalyptus globulus</name>
    <name type="common">Tasmanian blue gum</name>
    <dbReference type="NCBI Taxonomy" id="34317"/>
    <lineage>
        <taxon>Eukaryota</taxon>
        <taxon>Viridiplantae</taxon>
        <taxon>Streptophyta</taxon>
        <taxon>Embryophyta</taxon>
        <taxon>Tracheophyta</taxon>
        <taxon>Spermatophyta</taxon>
        <taxon>Magnoliopsida</taxon>
        <taxon>eudicotyledons</taxon>
        <taxon>Gunneridae</taxon>
        <taxon>Pentapetalae</taxon>
        <taxon>rosids</taxon>
        <taxon>malvids</taxon>
        <taxon>Myrtales</taxon>
        <taxon>Myrtaceae</taxon>
        <taxon>Myrtoideae</taxon>
        <taxon>Eucalypteae</taxon>
        <taxon>Eucalyptus</taxon>
    </lineage>
</organism>
<evidence type="ECO:0000313" key="12">
    <source>
        <dbReference type="Proteomes" id="UP001634007"/>
    </source>
</evidence>
<dbReference type="GO" id="GO:0005576">
    <property type="term" value="C:extracellular region"/>
    <property type="evidence" value="ECO:0007669"/>
    <property type="project" value="UniProtKB-SubCell"/>
</dbReference>
<gene>
    <name evidence="11" type="ORF">ACJRO7_020504</name>
</gene>
<dbReference type="PANTHER" id="PTHR47967">
    <property type="entry name" value="OS07G0603500 PROTEIN-RELATED"/>
    <property type="match status" value="1"/>
</dbReference>
<dbReference type="CDD" id="cd05476">
    <property type="entry name" value="pepsin_A_like_plant"/>
    <property type="match status" value="1"/>
</dbReference>
<evidence type="ECO:0000256" key="3">
    <source>
        <dbReference type="ARBA" id="ARBA00022525"/>
    </source>
</evidence>
<dbReference type="InterPro" id="IPR032799">
    <property type="entry name" value="TAXi_C"/>
</dbReference>
<name>A0ABD3KIC3_EUCGL</name>
<dbReference type="InterPro" id="IPR034161">
    <property type="entry name" value="Pepsin-like_plant"/>
</dbReference>
<dbReference type="InterPro" id="IPR032861">
    <property type="entry name" value="TAXi_N"/>
</dbReference>
<evidence type="ECO:0000259" key="10">
    <source>
        <dbReference type="PROSITE" id="PS51767"/>
    </source>
</evidence>
<keyword evidence="5 9" id="KW-0732">Signal</keyword>
<comment type="similarity">
    <text evidence="2">Belongs to the peptidase A1 family.</text>
</comment>
<keyword evidence="4" id="KW-0645">Protease</keyword>
<sequence length="439" mass="46663">MEASLKFHSLLSFTLILAFSILCESASDYGFTTELIHRDSPRSPYYNPADTPYQRLANAIRRSISRAHLLSLNSGGATLDTPSAVITAAGGEYIMKVSLGTPPVDFLGIADTGSDLIWTQCKPCTDCFEQASPLFDPSKSSTYKEVSCQTSQCEVVRQTSCGGGGSLCEYSYAYGDQSYTQGNLATETFTLGSTSGQPVSFPKLVFGCGHSNGGSFDNRVDGLFGLGGGDASLVTQLGTATGGKFSYCLVPLSSNETSKLNFGANAGVTGDGAVSTPLIQKDPKTFYYLSLEAVSVGETKIDFPSDGSSSSADEGNIIIDSGTTLTLLPQDLYSQIEDAVAKAVDLPKASDPTQLLSLCFRVESDAQLSLPTVTFHFKGADVELSPKNTFLQVADGVICLSFRPEKVSIFGNLAQINYLIGYDIQNSKLYFKPVDCASN</sequence>